<feature type="region of interest" description="Disordered" evidence="4">
    <location>
        <begin position="527"/>
        <end position="548"/>
    </location>
</feature>
<name>U5H6D0_USTV1</name>
<dbReference type="EnsemblFungi" id="MVLG_02833T0">
    <property type="protein sequence ID" value="MVLG_02833T0"/>
    <property type="gene ID" value="MVLG_02833"/>
</dbReference>
<feature type="region of interest" description="Disordered" evidence="4">
    <location>
        <begin position="87"/>
        <end position="220"/>
    </location>
</feature>
<dbReference type="InterPro" id="IPR001680">
    <property type="entry name" value="WD40_rpt"/>
</dbReference>
<feature type="compositionally biased region" description="Low complexity" evidence="4">
    <location>
        <begin position="11"/>
        <end position="37"/>
    </location>
</feature>
<evidence type="ECO:0000256" key="3">
    <source>
        <dbReference type="PROSITE-ProRule" id="PRU00221"/>
    </source>
</evidence>
<reference evidence="6" key="4">
    <citation type="submission" date="2015-06" db="UniProtKB">
        <authorList>
            <consortium name="EnsemblFungi"/>
        </authorList>
    </citation>
    <scope>IDENTIFICATION</scope>
</reference>
<evidence type="ECO:0000313" key="7">
    <source>
        <dbReference type="Proteomes" id="UP000017200"/>
    </source>
</evidence>
<dbReference type="PROSITE" id="PS50082">
    <property type="entry name" value="WD_REPEATS_2"/>
    <property type="match status" value="1"/>
</dbReference>
<dbReference type="Proteomes" id="UP000017200">
    <property type="component" value="Unassembled WGS sequence"/>
</dbReference>
<protein>
    <submittedName>
        <fullName evidence="5 6">Uncharacterized protein</fullName>
    </submittedName>
</protein>
<accession>U5H6D0</accession>
<dbReference type="InterPro" id="IPR036322">
    <property type="entry name" value="WD40_repeat_dom_sf"/>
</dbReference>
<feature type="compositionally biased region" description="Gly residues" evidence="4">
    <location>
        <begin position="698"/>
        <end position="708"/>
    </location>
</feature>
<keyword evidence="1 3" id="KW-0853">WD repeat</keyword>
<feature type="compositionally biased region" description="Low complexity" evidence="4">
    <location>
        <begin position="404"/>
        <end position="421"/>
    </location>
</feature>
<feature type="compositionally biased region" description="Low complexity" evidence="4">
    <location>
        <begin position="180"/>
        <end position="206"/>
    </location>
</feature>
<dbReference type="PANTHER" id="PTHR22847:SF637">
    <property type="entry name" value="WD REPEAT DOMAIN 5B"/>
    <property type="match status" value="1"/>
</dbReference>
<dbReference type="SMART" id="SM00320">
    <property type="entry name" value="WD40"/>
    <property type="match status" value="5"/>
</dbReference>
<feature type="compositionally biased region" description="Polar residues" evidence="4">
    <location>
        <begin position="1"/>
        <end position="10"/>
    </location>
</feature>
<gene>
    <name evidence="5" type="ORF">MVLG_02833</name>
</gene>
<dbReference type="PANTHER" id="PTHR22847">
    <property type="entry name" value="WD40 REPEAT PROTEIN"/>
    <property type="match status" value="1"/>
</dbReference>
<feature type="repeat" description="WD" evidence="3">
    <location>
        <begin position="368"/>
        <end position="398"/>
    </location>
</feature>
<dbReference type="OMA" id="TPHARED"/>
<dbReference type="EMBL" id="GL541666">
    <property type="protein sequence ID" value="KDE06794.1"/>
    <property type="molecule type" value="Genomic_DNA"/>
</dbReference>
<feature type="compositionally biased region" description="Low complexity" evidence="4">
    <location>
        <begin position="746"/>
        <end position="765"/>
    </location>
</feature>
<dbReference type="EMBL" id="AEIJ01000270">
    <property type="status" value="NOT_ANNOTATED_CDS"/>
    <property type="molecule type" value="Genomic_DNA"/>
</dbReference>
<dbReference type="HOGENOM" id="CLU_343613_0_0_1"/>
<dbReference type="InParanoid" id="U5H6D0"/>
<keyword evidence="7" id="KW-1185">Reference proteome</keyword>
<reference evidence="7" key="1">
    <citation type="submission" date="2010-11" db="EMBL/GenBank/DDBJ databases">
        <title>The genome sequence of Microbotryum violaceum strain p1A1 Lamole.</title>
        <authorList>
            <person name="Cuomo C."/>
            <person name="Perlin M."/>
            <person name="Young S.K."/>
            <person name="Zeng Q."/>
            <person name="Gargeya S."/>
            <person name="Alvarado L."/>
            <person name="Berlin A."/>
            <person name="Chapman S.B."/>
            <person name="Chen Z."/>
            <person name="Freedman E."/>
            <person name="Gellesch M."/>
            <person name="Goldberg J."/>
            <person name="Griggs A."/>
            <person name="Gujja S."/>
            <person name="Heilman E."/>
            <person name="Heiman D."/>
            <person name="Howarth C."/>
            <person name="Mehta T."/>
            <person name="Neiman D."/>
            <person name="Pearson M."/>
            <person name="Roberts A."/>
            <person name="Saif S."/>
            <person name="Shea T."/>
            <person name="Shenoy N."/>
            <person name="Sisk P."/>
            <person name="Stolte C."/>
            <person name="Sykes S."/>
            <person name="White J."/>
            <person name="Yandava C."/>
            <person name="Haas B."/>
            <person name="Nusbaum C."/>
            <person name="Birren B."/>
        </authorList>
    </citation>
    <scope>NUCLEOTIDE SEQUENCE [LARGE SCALE GENOMIC DNA]</scope>
    <source>
        <strain evidence="7">p1A1 Lamole</strain>
    </source>
</reference>
<evidence type="ECO:0000256" key="4">
    <source>
        <dbReference type="SAM" id="MobiDB-lite"/>
    </source>
</evidence>
<dbReference type="Pfam" id="PF00400">
    <property type="entry name" value="WD40"/>
    <property type="match status" value="2"/>
</dbReference>
<dbReference type="InterPro" id="IPR015943">
    <property type="entry name" value="WD40/YVTN_repeat-like_dom_sf"/>
</dbReference>
<dbReference type="AlphaFoldDB" id="U5H6D0"/>
<feature type="region of interest" description="Disordered" evidence="4">
    <location>
        <begin position="745"/>
        <end position="765"/>
    </location>
</feature>
<evidence type="ECO:0000256" key="1">
    <source>
        <dbReference type="ARBA" id="ARBA00022574"/>
    </source>
</evidence>
<evidence type="ECO:0000313" key="5">
    <source>
        <dbReference type="EMBL" id="KDE06794.1"/>
    </source>
</evidence>
<feature type="region of interest" description="Disordered" evidence="4">
    <location>
        <begin position="637"/>
        <end position="719"/>
    </location>
</feature>
<feature type="region of interest" description="Disordered" evidence="4">
    <location>
        <begin position="1"/>
        <end position="37"/>
    </location>
</feature>
<organism evidence="5">
    <name type="scientific">Microbotryum lychnidis-dioicae (strain p1A1 Lamole / MvSl-1064)</name>
    <name type="common">Anther smut fungus</name>
    <dbReference type="NCBI Taxonomy" id="683840"/>
    <lineage>
        <taxon>Eukaryota</taxon>
        <taxon>Fungi</taxon>
        <taxon>Dikarya</taxon>
        <taxon>Basidiomycota</taxon>
        <taxon>Pucciniomycotina</taxon>
        <taxon>Microbotryomycetes</taxon>
        <taxon>Microbotryales</taxon>
        <taxon>Microbotryaceae</taxon>
        <taxon>Microbotryum</taxon>
    </lineage>
</organism>
<proteinExistence type="predicted"/>
<evidence type="ECO:0000256" key="2">
    <source>
        <dbReference type="ARBA" id="ARBA00022737"/>
    </source>
</evidence>
<dbReference type="OrthoDB" id="2537789at2759"/>
<evidence type="ECO:0000313" key="6">
    <source>
        <dbReference type="EnsemblFungi" id="MVLG_02833T0"/>
    </source>
</evidence>
<sequence>MDSTQDSTLPSVSLAGGASVSVSTPSAPILPSAPLAPHPTQIDAAIHERLLRDYKRLKVRVDVLEKENEGLRASLWELSWRWGKRESNHKAKQQQQQQQQQHQQQQQETVNESRSRDMTPKPSMAAVGPSSTPEEGPASIPPTTSEGSFMRLKEPVHQSPTPSTSTLTWRSPSRPPLPSTPSSLAASLFPTPPSTSASSKPPTEIGLGSGGGSSSVSSKTTTTTTTAAAVTIAIAAHAPPTTSPAMRDASLKRDLDISLPHSRSYSSHSSRRTRQSWKWGRAYDLKAHRGAVYALKFSDGDWGNRGRVLASAAFDGVRLWGSKDEIGAAGTRSGEASDAEHDGDADPDGDGEQGNGWDDGDVQEITHLSSHTAPVSDIAFQPSMQHVLSGGYDSRLFVHPLGGSPSPSTPDSSLQTPTSPLPLHRSSSFAPIWSLTTEGLVQSVDWLHPHAAQGSESEQVFVWGTSGKVLGVGDLRMDKPAMVVMCDAMINSVQSFRRSPNLLIGDSFGSIRHFSLRASTFLPFPETNSTSPSANSTGSKVSSGKKGTSSISCLALAPDWYGGRGHGGKGREPRWMASVGFDNFIRIYDRSSHFDPLKQALTPPKLIQTLRGKNRNWPIKVSFFQGKEYSDIVSTIGKSKRGGAGSTGRRSRAASFSGSSAGRMGGLGHGHGLDEEEEEDRRRREGDEEGSGEKGKKGSSGGGMGGGQKTEEEDSRPRPLDESLLIAVGSSDPVVLIYDLTVPVPSSGSSTNESGSTTTSTTMESGRLAQRLEGHKDSVYAVDWLQPRYGEPDRGSYQGLGLLASAGGDWVVKVWKPVFKDEDE</sequence>
<reference evidence="5" key="2">
    <citation type="submission" date="2010-11" db="EMBL/GenBank/DDBJ databases">
        <authorList>
            <consortium name="The Broad Institute Genome Sequencing Platform"/>
            <person name="Earl A."/>
            <person name="Ward D."/>
            <person name="Feldgarden M."/>
            <person name="Gevers D."/>
            <person name="Butler R."/>
            <person name="Young S.K."/>
            <person name="Zeng Q."/>
            <person name="Gargeya S."/>
            <person name="Fitzgerald M."/>
            <person name="Haas B."/>
            <person name="Abouelleil A."/>
            <person name="Alvarado L."/>
            <person name="Arachchi H.M."/>
            <person name="Berlin A."/>
            <person name="Brown A."/>
            <person name="Chapman S.B."/>
            <person name="Chen Z."/>
            <person name="Dunbar C."/>
            <person name="Freedman E."/>
            <person name="Gearin G."/>
            <person name="Gellesch M."/>
            <person name="Goldberg J."/>
            <person name="Griggs A."/>
            <person name="Gujja S."/>
            <person name="Heilman E."/>
            <person name="Heiman D."/>
            <person name="Howarth C."/>
            <person name="Larson L."/>
            <person name="Lui A."/>
            <person name="MacDonald P.J.P."/>
            <person name="Mehta T."/>
            <person name="Montmayeur A."/>
            <person name="Murphy C."/>
            <person name="Neiman D."/>
            <person name="Pearson M."/>
            <person name="Priest M."/>
            <person name="Roberts A."/>
            <person name="Saif S."/>
            <person name="Shea T."/>
            <person name="Shenoy N."/>
            <person name="Sisk P."/>
            <person name="Stolte C."/>
            <person name="Sykes S."/>
            <person name="White J."/>
            <person name="Yandava C."/>
            <person name="Wortman J."/>
            <person name="Nusbaum C."/>
            <person name="Birren B."/>
        </authorList>
    </citation>
    <scope>NUCLEOTIDE SEQUENCE</scope>
    <source>
        <strain evidence="5">P1A1 Lamole</strain>
    </source>
</reference>
<feature type="region of interest" description="Disordered" evidence="4">
    <location>
        <begin position="399"/>
        <end position="421"/>
    </location>
</feature>
<keyword evidence="2" id="KW-0677">Repeat</keyword>
<feature type="compositionally biased region" description="Basic and acidic residues" evidence="4">
    <location>
        <begin position="680"/>
        <end position="696"/>
    </location>
</feature>
<dbReference type="Gene3D" id="2.130.10.10">
    <property type="entry name" value="YVTN repeat-like/Quinoprotein amine dehydrogenase"/>
    <property type="match status" value="3"/>
</dbReference>
<dbReference type="SUPFAM" id="SSF50978">
    <property type="entry name" value="WD40 repeat-like"/>
    <property type="match status" value="1"/>
</dbReference>
<feature type="compositionally biased region" description="Low complexity" evidence="4">
    <location>
        <begin position="536"/>
        <end position="548"/>
    </location>
</feature>
<feature type="compositionally biased region" description="Low complexity" evidence="4">
    <location>
        <begin position="653"/>
        <end position="662"/>
    </location>
</feature>
<reference evidence="5 7" key="3">
    <citation type="journal article" date="2015" name="BMC Genomics">
        <title>Sex and parasites: genomic and transcriptomic analysis of Microbotryum lychnidis-dioicae, the biotrophic and plant-castrating anther smut fungus.</title>
        <authorList>
            <person name="Perlin M.H."/>
            <person name="Amselem J."/>
            <person name="Fontanillas E."/>
            <person name="Toh S.S."/>
            <person name="Chen Z."/>
            <person name="Goldberg J."/>
            <person name="Duplessis S."/>
            <person name="Henrissat B."/>
            <person name="Young S."/>
            <person name="Zeng Q."/>
            <person name="Aguileta G."/>
            <person name="Petit E."/>
            <person name="Badouin H."/>
            <person name="Andrews J."/>
            <person name="Razeeq D."/>
            <person name="Gabaldon T."/>
            <person name="Quesneville H."/>
            <person name="Giraud T."/>
            <person name="Hood M.E."/>
            <person name="Schultz D.J."/>
            <person name="Cuomo C.A."/>
        </authorList>
    </citation>
    <scope>NUCLEOTIDE SEQUENCE [LARGE SCALE GENOMIC DNA]</scope>
    <source>
        <strain evidence="5">P1A1 Lamole</strain>
        <strain evidence="7">p1A1 Lamole</strain>
    </source>
</reference>
<feature type="region of interest" description="Disordered" evidence="4">
    <location>
        <begin position="328"/>
        <end position="362"/>
    </location>
</feature>
<feature type="compositionally biased region" description="Low complexity" evidence="4">
    <location>
        <begin position="93"/>
        <end position="107"/>
    </location>
</feature>
<dbReference type="GO" id="GO:1990234">
    <property type="term" value="C:transferase complex"/>
    <property type="evidence" value="ECO:0007669"/>
    <property type="project" value="UniProtKB-ARBA"/>
</dbReference>